<dbReference type="SUPFAM" id="SSF88946">
    <property type="entry name" value="Sigma2 domain of RNA polymerase sigma factors"/>
    <property type="match status" value="1"/>
</dbReference>
<evidence type="ECO:0000313" key="7">
    <source>
        <dbReference type="Proteomes" id="UP001595526"/>
    </source>
</evidence>
<evidence type="ECO:0000256" key="1">
    <source>
        <dbReference type="ARBA" id="ARBA00010641"/>
    </source>
</evidence>
<keyword evidence="7" id="KW-1185">Reference proteome</keyword>
<evidence type="ECO:0000256" key="4">
    <source>
        <dbReference type="ARBA" id="ARBA00023163"/>
    </source>
</evidence>
<dbReference type="NCBIfam" id="TIGR02937">
    <property type="entry name" value="sigma70-ECF"/>
    <property type="match status" value="1"/>
</dbReference>
<gene>
    <name evidence="6" type="ORF">ACFOET_02425</name>
</gene>
<dbReference type="Pfam" id="PF08281">
    <property type="entry name" value="Sigma70_r4_2"/>
    <property type="match status" value="1"/>
</dbReference>
<comment type="similarity">
    <text evidence="1">Belongs to the sigma-70 factor family. ECF subfamily.</text>
</comment>
<dbReference type="InterPro" id="IPR013324">
    <property type="entry name" value="RNA_pol_sigma_r3/r4-like"/>
</dbReference>
<organism evidence="6 7">
    <name type="scientific">Parapedobacter deserti</name>
    <dbReference type="NCBI Taxonomy" id="1912957"/>
    <lineage>
        <taxon>Bacteria</taxon>
        <taxon>Pseudomonadati</taxon>
        <taxon>Bacteroidota</taxon>
        <taxon>Sphingobacteriia</taxon>
        <taxon>Sphingobacteriales</taxon>
        <taxon>Sphingobacteriaceae</taxon>
        <taxon>Parapedobacter</taxon>
    </lineage>
</organism>
<keyword evidence="4" id="KW-0804">Transcription</keyword>
<keyword evidence="3" id="KW-0731">Sigma factor</keyword>
<dbReference type="SUPFAM" id="SSF88659">
    <property type="entry name" value="Sigma3 and sigma4 domains of RNA polymerase sigma factors"/>
    <property type="match status" value="1"/>
</dbReference>
<sequence>MAKREIDRYIQLWLAGDEPAFKKILDFYYRRLLAASLKTISNREDAEELVMNALVKIWQHKHRLSEVQQFDDYLFGILRRETAALTRKQVLETENIDALSLNELGSADHPEFTIKEIQSLYQSALQKLTPKQKVIFLSIREHEMSRREIAEKNGMSIHTVNNHMNAALKVIRREMTEYPDALISILLASPFTLSFL</sequence>
<comment type="caution">
    <text evidence="6">The sequence shown here is derived from an EMBL/GenBank/DDBJ whole genome shotgun (WGS) entry which is preliminary data.</text>
</comment>
<dbReference type="InterPro" id="IPR039425">
    <property type="entry name" value="RNA_pol_sigma-70-like"/>
</dbReference>
<evidence type="ECO:0000256" key="2">
    <source>
        <dbReference type="ARBA" id="ARBA00023015"/>
    </source>
</evidence>
<dbReference type="InterPro" id="IPR036388">
    <property type="entry name" value="WH-like_DNA-bd_sf"/>
</dbReference>
<evidence type="ECO:0000256" key="3">
    <source>
        <dbReference type="ARBA" id="ARBA00023082"/>
    </source>
</evidence>
<dbReference type="RefSeq" id="WP_379019196.1">
    <property type="nucleotide sequence ID" value="NZ_JBHRTA010000008.1"/>
</dbReference>
<dbReference type="InterPro" id="IPR014284">
    <property type="entry name" value="RNA_pol_sigma-70_dom"/>
</dbReference>
<accession>A0ABV7JH99</accession>
<proteinExistence type="inferred from homology"/>
<name>A0ABV7JH99_9SPHI</name>
<evidence type="ECO:0000259" key="5">
    <source>
        <dbReference type="Pfam" id="PF08281"/>
    </source>
</evidence>
<dbReference type="PANTHER" id="PTHR43133">
    <property type="entry name" value="RNA POLYMERASE ECF-TYPE SIGMA FACTO"/>
    <property type="match status" value="1"/>
</dbReference>
<evidence type="ECO:0000313" key="6">
    <source>
        <dbReference type="EMBL" id="MFC3196462.1"/>
    </source>
</evidence>
<dbReference type="Gene3D" id="1.10.1740.10">
    <property type="match status" value="1"/>
</dbReference>
<protein>
    <submittedName>
        <fullName evidence="6">Sigma-70 family RNA polymerase sigma factor</fullName>
    </submittedName>
</protein>
<dbReference type="Gene3D" id="1.10.10.10">
    <property type="entry name" value="Winged helix-like DNA-binding domain superfamily/Winged helix DNA-binding domain"/>
    <property type="match status" value="1"/>
</dbReference>
<dbReference type="InterPro" id="IPR013325">
    <property type="entry name" value="RNA_pol_sigma_r2"/>
</dbReference>
<dbReference type="Proteomes" id="UP001595526">
    <property type="component" value="Unassembled WGS sequence"/>
</dbReference>
<dbReference type="EMBL" id="JBHRTA010000008">
    <property type="protein sequence ID" value="MFC3196462.1"/>
    <property type="molecule type" value="Genomic_DNA"/>
</dbReference>
<keyword evidence="2" id="KW-0805">Transcription regulation</keyword>
<feature type="domain" description="RNA polymerase sigma factor 70 region 4 type 2" evidence="5">
    <location>
        <begin position="121"/>
        <end position="169"/>
    </location>
</feature>
<dbReference type="InterPro" id="IPR013249">
    <property type="entry name" value="RNA_pol_sigma70_r4_t2"/>
</dbReference>
<dbReference type="PANTHER" id="PTHR43133:SF46">
    <property type="entry name" value="RNA POLYMERASE SIGMA-70 FACTOR ECF SUBFAMILY"/>
    <property type="match status" value="1"/>
</dbReference>
<reference evidence="7" key="1">
    <citation type="journal article" date="2019" name="Int. J. Syst. Evol. Microbiol.">
        <title>The Global Catalogue of Microorganisms (GCM) 10K type strain sequencing project: providing services to taxonomists for standard genome sequencing and annotation.</title>
        <authorList>
            <consortium name="The Broad Institute Genomics Platform"/>
            <consortium name="The Broad Institute Genome Sequencing Center for Infectious Disease"/>
            <person name="Wu L."/>
            <person name="Ma J."/>
        </authorList>
    </citation>
    <scope>NUCLEOTIDE SEQUENCE [LARGE SCALE GENOMIC DNA]</scope>
    <source>
        <strain evidence="7">KCTC 52416</strain>
    </source>
</reference>